<dbReference type="Gene3D" id="3.40.50.1820">
    <property type="entry name" value="alpha/beta hydrolase"/>
    <property type="match status" value="1"/>
</dbReference>
<dbReference type="AlphaFoldDB" id="A0A3Q4BV30"/>
<dbReference type="CDD" id="cd00707">
    <property type="entry name" value="Pancreat_lipase_like"/>
    <property type="match status" value="1"/>
</dbReference>
<keyword evidence="18" id="KW-1185">Reference proteome</keyword>
<name>A0A3Q4BV30_MOLML</name>
<keyword evidence="9" id="KW-0325">Glycoprotein</keyword>
<evidence type="ECO:0000259" key="16">
    <source>
        <dbReference type="Pfam" id="PF00151"/>
    </source>
</evidence>
<evidence type="ECO:0000256" key="7">
    <source>
        <dbReference type="ARBA" id="ARBA00023098"/>
    </source>
</evidence>
<dbReference type="GO" id="GO:0005615">
    <property type="term" value="C:extracellular space"/>
    <property type="evidence" value="ECO:0007669"/>
    <property type="project" value="TreeGrafter"/>
</dbReference>
<evidence type="ECO:0000313" key="18">
    <source>
        <dbReference type="Proteomes" id="UP000261620"/>
    </source>
</evidence>
<evidence type="ECO:0000256" key="12">
    <source>
        <dbReference type="ARBA" id="ARBA00048646"/>
    </source>
</evidence>
<reference evidence="17" key="2">
    <citation type="submission" date="2025-09" db="UniProtKB">
        <authorList>
            <consortium name="Ensembl"/>
        </authorList>
    </citation>
    <scope>IDENTIFICATION</scope>
</reference>
<dbReference type="SUPFAM" id="SSF53474">
    <property type="entry name" value="alpha/beta-Hydrolases"/>
    <property type="match status" value="1"/>
</dbReference>
<evidence type="ECO:0000256" key="15">
    <source>
        <dbReference type="SAM" id="SignalP"/>
    </source>
</evidence>
<keyword evidence="4 15" id="KW-0732">Signal</keyword>
<evidence type="ECO:0000256" key="8">
    <source>
        <dbReference type="ARBA" id="ARBA00023157"/>
    </source>
</evidence>
<dbReference type="PRINTS" id="PR00821">
    <property type="entry name" value="TAGLIPASE"/>
</dbReference>
<dbReference type="STRING" id="94237.ENSMMOP00000025657"/>
<feature type="domain" description="Lipase" evidence="16">
    <location>
        <begin position="28"/>
        <end position="340"/>
    </location>
</feature>
<dbReference type="Proteomes" id="UP000261620">
    <property type="component" value="Unplaced"/>
</dbReference>
<accession>A0A3Q4BV30</accession>
<evidence type="ECO:0000256" key="14">
    <source>
        <dbReference type="RuleBase" id="RU004262"/>
    </source>
</evidence>
<protein>
    <recommendedName>
        <fullName evidence="10">Phospholipase A1 member A</fullName>
    </recommendedName>
</protein>
<comment type="similarity">
    <text evidence="2 14">Belongs to the AB hydrolase superfamily. Lipase family.</text>
</comment>
<keyword evidence="7" id="KW-0443">Lipid metabolism</keyword>
<comment type="subcellular location">
    <subcellularLocation>
        <location evidence="1">Secreted</location>
    </subcellularLocation>
</comment>
<dbReference type="PANTHER" id="PTHR11610">
    <property type="entry name" value="LIPASE"/>
    <property type="match status" value="1"/>
</dbReference>
<keyword evidence="6" id="KW-0442">Lipid degradation</keyword>
<comment type="catalytic activity">
    <reaction evidence="13">
        <text>1-hexadecanoyl-2-(5Z,8Z,11Z,14Z-eicosatetraenoyl)-sn-glycero-3-phospho-L-serine + H2O = 2-(5Z,8Z,11Z,14Z)-eicosatetraenoyl-sn-glycero-3-phospho-L-serine + hexadecanoate + H(+)</text>
        <dbReference type="Rhea" id="RHEA:41187"/>
        <dbReference type="ChEBI" id="CHEBI:7896"/>
        <dbReference type="ChEBI" id="CHEBI:15377"/>
        <dbReference type="ChEBI" id="CHEBI:15378"/>
        <dbReference type="ChEBI" id="CHEBI:75032"/>
        <dbReference type="ChEBI" id="CHEBI:77830"/>
    </reaction>
    <physiologicalReaction direction="left-to-right" evidence="13">
        <dbReference type="Rhea" id="RHEA:41188"/>
    </physiologicalReaction>
</comment>
<keyword evidence="3" id="KW-0964">Secreted</keyword>
<dbReference type="OMA" id="NCTFWAH"/>
<organism evidence="17 18">
    <name type="scientific">Mola mola</name>
    <name type="common">Ocean sunfish</name>
    <name type="synonym">Tetraodon mola</name>
    <dbReference type="NCBI Taxonomy" id="94237"/>
    <lineage>
        <taxon>Eukaryota</taxon>
        <taxon>Metazoa</taxon>
        <taxon>Chordata</taxon>
        <taxon>Craniata</taxon>
        <taxon>Vertebrata</taxon>
        <taxon>Euteleostomi</taxon>
        <taxon>Actinopterygii</taxon>
        <taxon>Neopterygii</taxon>
        <taxon>Teleostei</taxon>
        <taxon>Neoteleostei</taxon>
        <taxon>Acanthomorphata</taxon>
        <taxon>Eupercaria</taxon>
        <taxon>Tetraodontiformes</taxon>
        <taxon>Molidae</taxon>
        <taxon>Mola</taxon>
    </lineage>
</organism>
<reference evidence="17" key="1">
    <citation type="submission" date="2025-08" db="UniProtKB">
        <authorList>
            <consortium name="Ensembl"/>
        </authorList>
    </citation>
    <scope>IDENTIFICATION</scope>
</reference>
<proteinExistence type="inferred from homology"/>
<dbReference type="GO" id="GO:0016042">
    <property type="term" value="P:lipid catabolic process"/>
    <property type="evidence" value="ECO:0007669"/>
    <property type="project" value="UniProtKB-KW"/>
</dbReference>
<dbReference type="Pfam" id="PF00151">
    <property type="entry name" value="Lipase"/>
    <property type="match status" value="1"/>
</dbReference>
<evidence type="ECO:0000256" key="10">
    <source>
        <dbReference type="ARBA" id="ARBA00040696"/>
    </source>
</evidence>
<feature type="signal peptide" evidence="15">
    <location>
        <begin position="1"/>
        <end position="19"/>
    </location>
</feature>
<dbReference type="InterPro" id="IPR013818">
    <property type="entry name" value="Lipase"/>
</dbReference>
<sequence>MPWERRMILLCVMPAYVTSLMVGIEEQQEKECADLNNISWQEYRQQRVKLRVQYLLLTRRNMDCALVFSQESLTNPQQPSYLNVSLPTKVIIHGYRALGSKPSWAKELAQALLRLQDVNVLLVDWVYGASFAYNLVVENYKEVAVQISVLINQLKNHGSTLESFHFIGVSLGAHVAGFVGTLFEGKIGRITGLDPAGPMFKGADTFDRLDPSDAKFVDAIHTDSDYFGISIPVGHLDFFLNGGNDQTGCARARFASMYGYVICDHMRALHVYMSALNSSCQLVGIPCLSYDDFLKGLCVTCDVFKGRCPTIGLSENSGITISPVPKEQKLFLFTSSSPPYCSECVCVCVCSTELEVTLRSANMTTEQRLWLGTDATVYRAVLAHPVTLCKINSIKLRNTGTRFYRQGDVHVKSVCLSEFPSLQREGLLCVNNINVRRGVPWSHDFVQVCGFH</sequence>
<dbReference type="InterPro" id="IPR000734">
    <property type="entry name" value="TAG_lipase"/>
</dbReference>
<evidence type="ECO:0000256" key="11">
    <source>
        <dbReference type="ARBA" id="ARBA00048284"/>
    </source>
</evidence>
<keyword evidence="8" id="KW-1015">Disulfide bond</keyword>
<evidence type="ECO:0000313" key="17">
    <source>
        <dbReference type="Ensembl" id="ENSMMOP00000025657.1"/>
    </source>
</evidence>
<evidence type="ECO:0000256" key="3">
    <source>
        <dbReference type="ARBA" id="ARBA00022525"/>
    </source>
</evidence>
<keyword evidence="5" id="KW-0378">Hydrolase</keyword>
<evidence type="ECO:0000256" key="13">
    <source>
        <dbReference type="ARBA" id="ARBA00048700"/>
    </source>
</evidence>
<evidence type="ECO:0000256" key="2">
    <source>
        <dbReference type="ARBA" id="ARBA00010701"/>
    </source>
</evidence>
<evidence type="ECO:0000256" key="9">
    <source>
        <dbReference type="ARBA" id="ARBA00023180"/>
    </source>
</evidence>
<dbReference type="Ensembl" id="ENSMMOT00000026090.1">
    <property type="protein sequence ID" value="ENSMMOP00000025657.1"/>
    <property type="gene ID" value="ENSMMOG00000019443.1"/>
</dbReference>
<dbReference type="InterPro" id="IPR033906">
    <property type="entry name" value="Lipase_N"/>
</dbReference>
<evidence type="ECO:0000256" key="6">
    <source>
        <dbReference type="ARBA" id="ARBA00022963"/>
    </source>
</evidence>
<comment type="catalytic activity">
    <reaction evidence="11">
        <text>1-(9Z-octadecenoyl)-sn-glycero-3-phospho-L-serine + H2O = sn-glycero-3-phospho-L-serine + (9Z)-octadecenoate + H(+)</text>
        <dbReference type="Rhea" id="RHEA:40499"/>
        <dbReference type="ChEBI" id="CHEBI:15377"/>
        <dbReference type="ChEBI" id="CHEBI:15378"/>
        <dbReference type="ChEBI" id="CHEBI:30823"/>
        <dbReference type="ChEBI" id="CHEBI:64765"/>
        <dbReference type="ChEBI" id="CHEBI:74617"/>
    </reaction>
    <physiologicalReaction direction="left-to-right" evidence="11">
        <dbReference type="Rhea" id="RHEA:40500"/>
    </physiologicalReaction>
</comment>
<dbReference type="InterPro" id="IPR029058">
    <property type="entry name" value="AB_hydrolase_fold"/>
</dbReference>
<evidence type="ECO:0000256" key="5">
    <source>
        <dbReference type="ARBA" id="ARBA00022801"/>
    </source>
</evidence>
<evidence type="ECO:0000256" key="1">
    <source>
        <dbReference type="ARBA" id="ARBA00004613"/>
    </source>
</evidence>
<dbReference type="GO" id="GO:0008970">
    <property type="term" value="F:phospholipase A1 activity"/>
    <property type="evidence" value="ECO:0007669"/>
    <property type="project" value="TreeGrafter"/>
</dbReference>
<feature type="chain" id="PRO_5018577152" description="Phospholipase A1 member A" evidence="15">
    <location>
        <begin position="20"/>
        <end position="452"/>
    </location>
</feature>
<dbReference type="PANTHER" id="PTHR11610:SF111">
    <property type="entry name" value="PHOSPHOLIPASE A1 MEMBER A"/>
    <property type="match status" value="1"/>
</dbReference>
<comment type="catalytic activity">
    <reaction evidence="12">
        <text>1,2-di-(9Z)-octadecenoyl-sn-glycero-3-phospho-L-serine + H2O = 2-(9Z-octadecenoyl)-sn-glycero-3-phospho-L-serine + (9Z)-octadecenoate + H(+)</text>
        <dbReference type="Rhea" id="RHEA:40491"/>
        <dbReference type="ChEBI" id="CHEBI:15377"/>
        <dbReference type="ChEBI" id="CHEBI:15378"/>
        <dbReference type="ChEBI" id="CHEBI:30823"/>
        <dbReference type="ChEBI" id="CHEBI:74905"/>
        <dbReference type="ChEBI" id="CHEBI:77342"/>
    </reaction>
    <physiologicalReaction direction="left-to-right" evidence="12">
        <dbReference type="Rhea" id="RHEA:40492"/>
    </physiologicalReaction>
</comment>
<evidence type="ECO:0000256" key="4">
    <source>
        <dbReference type="ARBA" id="ARBA00022729"/>
    </source>
</evidence>